<evidence type="ECO:0000313" key="6">
    <source>
        <dbReference type="Proteomes" id="UP000001235"/>
    </source>
</evidence>
<dbReference type="InterPro" id="IPR050534">
    <property type="entry name" value="Coronavir_polyprotein_1ab"/>
</dbReference>
<dbReference type="PANTHER" id="PTHR43788">
    <property type="entry name" value="DNA2/NAM7 HELICASE FAMILY MEMBER"/>
    <property type="match status" value="1"/>
</dbReference>
<dbReference type="Pfam" id="PF14490">
    <property type="entry name" value="HHH_RecD2"/>
    <property type="match status" value="1"/>
</dbReference>
<dbReference type="eggNOG" id="COG0507">
    <property type="taxonomic scope" value="Bacteria"/>
</dbReference>
<keyword evidence="2" id="KW-0067">ATP-binding</keyword>
<dbReference type="PANTHER" id="PTHR43788:SF6">
    <property type="entry name" value="DNA HELICASE B"/>
    <property type="match status" value="1"/>
</dbReference>
<dbReference type="HOGENOM" id="CLU_007524_0_4_4"/>
<dbReference type="GO" id="GO:0006310">
    <property type="term" value="P:DNA recombination"/>
    <property type="evidence" value="ECO:0007669"/>
    <property type="project" value="TreeGrafter"/>
</dbReference>
<dbReference type="InterPro" id="IPR029493">
    <property type="entry name" value="RecD2-like_HHH"/>
</dbReference>
<dbReference type="CDD" id="cd18809">
    <property type="entry name" value="SF1_C_RecD"/>
    <property type="match status" value="1"/>
</dbReference>
<dbReference type="RefSeq" id="WP_013294337.1">
    <property type="nucleotide sequence ID" value="NC_014394.1"/>
</dbReference>
<dbReference type="GO" id="GO:0017116">
    <property type="term" value="F:single-stranded DNA helicase activity"/>
    <property type="evidence" value="ECO:0007669"/>
    <property type="project" value="TreeGrafter"/>
</dbReference>
<dbReference type="OrthoDB" id="9803432at2"/>
<feature type="domain" description="UvrD-like helicase C-terminal" evidence="3">
    <location>
        <begin position="678"/>
        <end position="724"/>
    </location>
</feature>
<accession>D9SK05</accession>
<dbReference type="InterPro" id="IPR027417">
    <property type="entry name" value="P-loop_NTPase"/>
</dbReference>
<evidence type="ECO:0000256" key="1">
    <source>
        <dbReference type="ARBA" id="ARBA00022741"/>
    </source>
</evidence>
<dbReference type="GO" id="GO:0005524">
    <property type="term" value="F:ATP binding"/>
    <property type="evidence" value="ECO:0007669"/>
    <property type="project" value="UniProtKB-KW"/>
</dbReference>
<evidence type="ECO:0000259" key="4">
    <source>
        <dbReference type="Pfam" id="PF14490"/>
    </source>
</evidence>
<dbReference type="EMBL" id="CP002159">
    <property type="protein sequence ID" value="ADL56417.1"/>
    <property type="molecule type" value="Genomic_DNA"/>
</dbReference>
<dbReference type="KEGG" id="gca:Galf_2417"/>
<protein>
    <submittedName>
        <fullName evidence="5">AAA ATPase</fullName>
    </submittedName>
</protein>
<feature type="domain" description="ATP-dependent RecD2 DNA helicase-like helix-hairpin-helix" evidence="4">
    <location>
        <begin position="167"/>
        <end position="251"/>
    </location>
</feature>
<keyword evidence="6" id="KW-1185">Reference proteome</keyword>
<dbReference type="Gene3D" id="1.10.10.2220">
    <property type="match status" value="1"/>
</dbReference>
<dbReference type="InterPro" id="IPR027785">
    <property type="entry name" value="UvrD-like_helicase_C"/>
</dbReference>
<dbReference type="GO" id="GO:0009338">
    <property type="term" value="C:exodeoxyribonuclease V complex"/>
    <property type="evidence" value="ECO:0007669"/>
    <property type="project" value="TreeGrafter"/>
</dbReference>
<dbReference type="Gene3D" id="2.30.30.940">
    <property type="match status" value="1"/>
</dbReference>
<evidence type="ECO:0000313" key="5">
    <source>
        <dbReference type="EMBL" id="ADL56417.1"/>
    </source>
</evidence>
<keyword evidence="1" id="KW-0547">Nucleotide-binding</keyword>
<evidence type="ECO:0000259" key="3">
    <source>
        <dbReference type="Pfam" id="PF13538"/>
    </source>
</evidence>
<dbReference type="SUPFAM" id="SSF52540">
    <property type="entry name" value="P-loop containing nucleoside triphosphate hydrolases"/>
    <property type="match status" value="2"/>
</dbReference>
<proteinExistence type="predicted"/>
<dbReference type="Pfam" id="PF13245">
    <property type="entry name" value="AAA_19"/>
    <property type="match status" value="1"/>
</dbReference>
<dbReference type="STRING" id="395494.Galf_2417"/>
<dbReference type="AlphaFoldDB" id="D9SK05"/>
<dbReference type="Gene3D" id="3.40.50.300">
    <property type="entry name" value="P-loop containing nucleotide triphosphate hydrolases"/>
    <property type="match status" value="2"/>
</dbReference>
<dbReference type="Proteomes" id="UP000001235">
    <property type="component" value="Chromosome"/>
</dbReference>
<name>D9SK05_GALCS</name>
<dbReference type="CDD" id="cd17933">
    <property type="entry name" value="DEXSc_RecD-like"/>
    <property type="match status" value="1"/>
</dbReference>
<gene>
    <name evidence="5" type="ordered locus">Galf_2417</name>
</gene>
<sequence length="762" mass="83214">MNNVAKSEARVYHVGTPVQVGKRVRNGGRYAAVSVINRNGSIRSSPSPYPLIVRFPDTDIELVAPGTVWLVDGPEFITSYVHNGDRRYERTITATTVTFVKPTGQTLARWLKENIAGIGDILSNRLVRNKHLAKWVEKRDRESLLAIHGMSDSTVDALLENWPSSELFRVIAFLDEHGIPAGISKSILKALGEDALPLLQGNPFMLLGLGVSFKKVDVIAARMGFTIDDPEYIGGVAAHVAFVHSEETGSTVIDVATLHRRAELLTQCSMPKDLGDISVGQKLMVKCGKAVYQSYGCALMEHEVADFLVKALFRSPGSGAGQARWETQIDRRTVEEALQQYEAHFLDFQLLPEQREAVIGAVLAPVCGISGGAGTGKTTILRAVLGCYESLASELPSYQVAVAGRAAQRIAESTGKPAQTIAKLIAEHTGEGKPELPDYLLLIVDESSMLDLLSMYRLVRLLPYAVRIIFVGDSMQILPVGKGLVFHALQSSSVPFFELKQVMRQDEQSGIHRFATDLRNSFVKLPPAAVSRLVDSADCSLVESNDPDQLAELWLQAGGIGAGIVLCPVRSGPLGVDNINVTLQRKVGLERAQLLYQDRERGCLPWITSDGMQLLKGDPVLVTQNNYDDDADVRNGDLGILEDVADVLTDTERFGVIRMGDGRKIDVNLDLLGKLSLGYAVTIHKSQGSQWPTCFIALPRNASRMIDLSLLYTAVTRALKRVVLFGEPRLIEIGIARGPASLERATTLALRIRHLTNLAENC</sequence>
<reference evidence="5 6" key="1">
    <citation type="submission" date="2010-08" db="EMBL/GenBank/DDBJ databases">
        <title>Complete sequence of Gallionella capsiferriformans ES-2.</title>
        <authorList>
            <consortium name="US DOE Joint Genome Institute"/>
            <person name="Lucas S."/>
            <person name="Copeland A."/>
            <person name="Lapidus A."/>
            <person name="Cheng J.-F."/>
            <person name="Bruce D."/>
            <person name="Goodwin L."/>
            <person name="Pitluck S."/>
            <person name="Chertkov O."/>
            <person name="Davenport K.W."/>
            <person name="Detter J.C."/>
            <person name="Han C."/>
            <person name="Tapia R."/>
            <person name="Land M."/>
            <person name="Hauser L."/>
            <person name="Chang Y.-J."/>
            <person name="Jeffries C."/>
            <person name="Kyrpides N."/>
            <person name="Ivanova N."/>
            <person name="Mikhailova N."/>
            <person name="Shelobolina E.S."/>
            <person name="Picardal F."/>
            <person name="Roden E."/>
            <person name="Emerson D."/>
            <person name="Woyke T."/>
        </authorList>
    </citation>
    <scope>NUCLEOTIDE SEQUENCE [LARGE SCALE GENOMIC DNA]</scope>
    <source>
        <strain evidence="5 6">ES-2</strain>
    </source>
</reference>
<dbReference type="Pfam" id="PF13538">
    <property type="entry name" value="UvrD_C_2"/>
    <property type="match status" value="1"/>
</dbReference>
<organism evidence="5 6">
    <name type="scientific">Gallionella capsiferriformans (strain ES-2)</name>
    <name type="common">Gallionella ferruginea capsiferriformans (strain ES-2)</name>
    <dbReference type="NCBI Taxonomy" id="395494"/>
    <lineage>
        <taxon>Bacteria</taxon>
        <taxon>Pseudomonadati</taxon>
        <taxon>Pseudomonadota</taxon>
        <taxon>Betaproteobacteria</taxon>
        <taxon>Nitrosomonadales</taxon>
        <taxon>Gallionellaceae</taxon>
        <taxon>Gallionella</taxon>
    </lineage>
</organism>
<evidence type="ECO:0000256" key="2">
    <source>
        <dbReference type="ARBA" id="ARBA00022840"/>
    </source>
</evidence>